<dbReference type="SUPFAM" id="SSF64268">
    <property type="entry name" value="PX domain"/>
    <property type="match status" value="1"/>
</dbReference>
<evidence type="ECO:0000256" key="2">
    <source>
        <dbReference type="ARBA" id="ARBA00022448"/>
    </source>
</evidence>
<protein>
    <recommendedName>
        <fullName evidence="7">PX domain-containing protein</fullName>
    </recommendedName>
</protein>
<keyword evidence="6" id="KW-0472">Membrane</keyword>
<dbReference type="EMBL" id="JAWZYT010001120">
    <property type="protein sequence ID" value="KAK4315277.1"/>
    <property type="molecule type" value="Genomic_DNA"/>
</dbReference>
<dbReference type="AlphaFoldDB" id="A0AAE1PYF8"/>
<dbReference type="InterPro" id="IPR036871">
    <property type="entry name" value="PX_dom_sf"/>
</dbReference>
<keyword evidence="5" id="KW-0446">Lipid-binding</keyword>
<dbReference type="Proteomes" id="UP001292094">
    <property type="component" value="Unassembled WGS sequence"/>
</dbReference>
<evidence type="ECO:0000256" key="3">
    <source>
        <dbReference type="ARBA" id="ARBA00022753"/>
    </source>
</evidence>
<keyword evidence="2" id="KW-0813">Transport</keyword>
<evidence type="ECO:0000313" key="9">
    <source>
        <dbReference type="Proteomes" id="UP001292094"/>
    </source>
</evidence>
<dbReference type="PANTHER" id="PTHR20939:SF11">
    <property type="entry name" value="LD12265P"/>
    <property type="match status" value="1"/>
</dbReference>
<dbReference type="Pfam" id="PF00787">
    <property type="entry name" value="PX"/>
    <property type="match status" value="1"/>
</dbReference>
<evidence type="ECO:0000256" key="5">
    <source>
        <dbReference type="ARBA" id="ARBA00023121"/>
    </source>
</evidence>
<name>A0AAE1PYF8_9EUCA</name>
<dbReference type="GO" id="GO:0031901">
    <property type="term" value="C:early endosome membrane"/>
    <property type="evidence" value="ECO:0007669"/>
    <property type="project" value="UniProtKB-SubCell"/>
</dbReference>
<dbReference type="GO" id="GO:0015031">
    <property type="term" value="P:protein transport"/>
    <property type="evidence" value="ECO:0007669"/>
    <property type="project" value="UniProtKB-KW"/>
</dbReference>
<dbReference type="GO" id="GO:1901981">
    <property type="term" value="F:phosphatidylinositol phosphate binding"/>
    <property type="evidence" value="ECO:0007669"/>
    <property type="project" value="TreeGrafter"/>
</dbReference>
<evidence type="ECO:0000259" key="7">
    <source>
        <dbReference type="Pfam" id="PF00787"/>
    </source>
</evidence>
<evidence type="ECO:0000313" key="8">
    <source>
        <dbReference type="EMBL" id="KAK4315277.1"/>
    </source>
</evidence>
<comment type="caution">
    <text evidence="8">The sequence shown here is derived from an EMBL/GenBank/DDBJ whole genome shotgun (WGS) entry which is preliminary data.</text>
</comment>
<gene>
    <name evidence="8" type="ORF">Pmani_013497</name>
</gene>
<keyword evidence="9" id="KW-1185">Reference proteome</keyword>
<dbReference type="InterPro" id="IPR001683">
    <property type="entry name" value="PX_dom"/>
</dbReference>
<dbReference type="Gene3D" id="3.30.1520.10">
    <property type="entry name" value="Phox-like domain"/>
    <property type="match status" value="1"/>
</dbReference>
<comment type="subcellular location">
    <subcellularLocation>
        <location evidence="1">Early endosome membrane</location>
        <topology evidence="1">Peripheral membrane protein</topology>
        <orientation evidence="1">Cytoplasmic side</orientation>
    </subcellularLocation>
</comment>
<evidence type="ECO:0000256" key="4">
    <source>
        <dbReference type="ARBA" id="ARBA00022927"/>
    </source>
</evidence>
<sequence>MDSHRSLMEEFEGFPKKVLIGNFSQDVIIDRCKGLTRFLNFVHKEGVLSRTAIFSKFLYHSEVKATNDYLLQSQFDEACPILENTYVLLDSLQRDTGLILRTLCQLVVCLYAVGRYESAHAYAAVTLAKFHHSPTNRKIGRDLYLPLLVFCDNLWGVLGKDRRVIRARLEAARKPTRRSDDLTPNLLDKLRDDIALRTLH</sequence>
<accession>A0AAE1PYF8</accession>
<dbReference type="InterPro" id="IPR039937">
    <property type="entry name" value="SNX20/SNX21"/>
</dbReference>
<keyword evidence="3" id="KW-0967">Endosome</keyword>
<evidence type="ECO:0000256" key="1">
    <source>
        <dbReference type="ARBA" id="ARBA00004469"/>
    </source>
</evidence>
<dbReference type="PANTHER" id="PTHR20939">
    <property type="entry name" value="SORTING NEXIN 20, 21"/>
    <property type="match status" value="1"/>
</dbReference>
<organism evidence="8 9">
    <name type="scientific">Petrolisthes manimaculis</name>
    <dbReference type="NCBI Taxonomy" id="1843537"/>
    <lineage>
        <taxon>Eukaryota</taxon>
        <taxon>Metazoa</taxon>
        <taxon>Ecdysozoa</taxon>
        <taxon>Arthropoda</taxon>
        <taxon>Crustacea</taxon>
        <taxon>Multicrustacea</taxon>
        <taxon>Malacostraca</taxon>
        <taxon>Eumalacostraca</taxon>
        <taxon>Eucarida</taxon>
        <taxon>Decapoda</taxon>
        <taxon>Pleocyemata</taxon>
        <taxon>Anomura</taxon>
        <taxon>Galatheoidea</taxon>
        <taxon>Porcellanidae</taxon>
        <taxon>Petrolisthes</taxon>
    </lineage>
</organism>
<keyword evidence="4" id="KW-0653">Protein transport</keyword>
<reference evidence="8" key="1">
    <citation type="submission" date="2023-11" db="EMBL/GenBank/DDBJ databases">
        <title>Genome assemblies of two species of porcelain crab, Petrolisthes cinctipes and Petrolisthes manimaculis (Anomura: Porcellanidae).</title>
        <authorList>
            <person name="Angst P."/>
        </authorList>
    </citation>
    <scope>NUCLEOTIDE SEQUENCE</scope>
    <source>
        <strain evidence="8">PB745_02</strain>
        <tissue evidence="8">Gill</tissue>
    </source>
</reference>
<evidence type="ECO:0000256" key="6">
    <source>
        <dbReference type="ARBA" id="ARBA00023136"/>
    </source>
</evidence>
<proteinExistence type="predicted"/>
<feature type="domain" description="PX" evidence="7">
    <location>
        <begin position="13"/>
        <end position="59"/>
    </location>
</feature>